<evidence type="ECO:0000256" key="6">
    <source>
        <dbReference type="ARBA" id="ARBA00022989"/>
    </source>
</evidence>
<dbReference type="Pfam" id="PF00672">
    <property type="entry name" value="HAMP"/>
    <property type="match status" value="1"/>
</dbReference>
<evidence type="ECO:0000256" key="1">
    <source>
        <dbReference type="ARBA" id="ARBA00004429"/>
    </source>
</evidence>
<evidence type="ECO:0000259" key="14">
    <source>
        <dbReference type="PROSITE" id="PS50111"/>
    </source>
</evidence>
<keyword evidence="6 13" id="KW-1133">Transmembrane helix</keyword>
<keyword evidence="5 13" id="KW-0812">Transmembrane</keyword>
<dbReference type="PROSITE" id="PS50885">
    <property type="entry name" value="HAMP"/>
    <property type="match status" value="1"/>
</dbReference>
<evidence type="ECO:0000256" key="4">
    <source>
        <dbReference type="ARBA" id="ARBA00022519"/>
    </source>
</evidence>
<evidence type="ECO:0000256" key="7">
    <source>
        <dbReference type="ARBA" id="ARBA00023136"/>
    </source>
</evidence>
<evidence type="ECO:0000256" key="9">
    <source>
        <dbReference type="ARBA" id="ARBA00029447"/>
    </source>
</evidence>
<dbReference type="Proteomes" id="UP001078443">
    <property type="component" value="Unassembled WGS sequence"/>
</dbReference>
<dbReference type="InterPro" id="IPR003660">
    <property type="entry name" value="HAMP_dom"/>
</dbReference>
<accession>A0ABT4D0Z0</accession>
<keyword evidence="2" id="KW-1003">Cell membrane</keyword>
<dbReference type="Pfam" id="PF00015">
    <property type="entry name" value="MCPsignal"/>
    <property type="match status" value="1"/>
</dbReference>
<dbReference type="InterPro" id="IPR029151">
    <property type="entry name" value="Sensor-like_sf"/>
</dbReference>
<gene>
    <name evidence="17" type="ORF">OW763_11155</name>
</gene>
<evidence type="ECO:0000313" key="18">
    <source>
        <dbReference type="Proteomes" id="UP001078443"/>
    </source>
</evidence>
<keyword evidence="8 10" id="KW-0807">Transducer</keyword>
<organism evidence="17 18">
    <name type="scientific">Clostridium aestuarii</name>
    <dbReference type="NCBI Taxonomy" id="338193"/>
    <lineage>
        <taxon>Bacteria</taxon>
        <taxon>Bacillati</taxon>
        <taxon>Bacillota</taxon>
        <taxon>Clostridia</taxon>
        <taxon>Eubacteriales</taxon>
        <taxon>Clostridiaceae</taxon>
        <taxon>Clostridium</taxon>
    </lineage>
</organism>
<keyword evidence="3" id="KW-0145">Chemotaxis</keyword>
<dbReference type="EMBL" id="JAPQER010000004">
    <property type="protein sequence ID" value="MCY6484899.1"/>
    <property type="molecule type" value="Genomic_DNA"/>
</dbReference>
<evidence type="ECO:0000256" key="13">
    <source>
        <dbReference type="SAM" id="Phobius"/>
    </source>
</evidence>
<dbReference type="SUPFAM" id="SSF58104">
    <property type="entry name" value="Methyl-accepting chemotaxis protein (MCP) signaling domain"/>
    <property type="match status" value="1"/>
</dbReference>
<sequence>MNIKKKLPIMIVLLVMVSLIVTSIIANSVSSKTIINQSRETLMHISNQGTETIYSLIIGEKREAQLMATRKEIIDTAKLRQQKSGGKFFLEDNLIMKESNKVLKERYDNIELHEHLFVADENGIIFTDSNEKTLKINIKDRKYFKKAIKGEFNISNTIISKVDGRAIVLFAAPVKDENGKVIGVMVNSVYVDYFSKYLKNHKIGKSGYMYLVDSEGTILSHTNKDKITKPTKNIVIQNIVTLIQKGEKVDSFIEEYQYEGNRKIGAYAIVPAVNWILSTTSSVDEIKAPIVKMSRSILLVTILAIIISTFIGIIISRSITNPINNLVLCMGKAADGDLTVKSEINSKDELGHLSNSFNTMVENIRKLVEKIDSSVETVSSTADILVETAENTTASIDEVSKTVQQIAEGSSHQSESVEGVVYKLSNVGQEIEKVNGYSQDMRKNSEVIVNINKNSEKIVETLFEKTHENDVEVEKVSQIMDKLKQSSFNVGAIIEAISSIAEQTNLLALNAAIEAARAGEAGKGFAVVAEEVRKLAEQSADSAKEIEAIIKDIQEKTNDAVGIVSNVKKAVNEQNGAVDKTGQIFKDISGNIENIAAKIENASNSLTQMNKDKDEVINDIQSVSAVSEETAASSEEVSASTEEQSASMQELANSVRSLNSMVEGLSEAINVFKL</sequence>
<evidence type="ECO:0000256" key="2">
    <source>
        <dbReference type="ARBA" id="ARBA00022475"/>
    </source>
</evidence>
<dbReference type="CDD" id="cd12912">
    <property type="entry name" value="PDC2_MCP_like"/>
    <property type="match status" value="1"/>
</dbReference>
<evidence type="ECO:0000256" key="3">
    <source>
        <dbReference type="ARBA" id="ARBA00022500"/>
    </source>
</evidence>
<keyword evidence="7 13" id="KW-0472">Membrane</keyword>
<dbReference type="SMART" id="SM00283">
    <property type="entry name" value="MA"/>
    <property type="match status" value="1"/>
</dbReference>
<feature type="compositionally biased region" description="Low complexity" evidence="12">
    <location>
        <begin position="629"/>
        <end position="647"/>
    </location>
</feature>
<evidence type="ECO:0000259" key="16">
    <source>
        <dbReference type="PROSITE" id="PS50885"/>
    </source>
</evidence>
<comment type="similarity">
    <text evidence="9">Belongs to the methyl-accepting chemotaxis (MCP) protein family.</text>
</comment>
<dbReference type="InterPro" id="IPR033479">
    <property type="entry name" value="dCache_1"/>
</dbReference>
<keyword evidence="4" id="KW-0997">Cell inner membrane</keyword>
<evidence type="ECO:0000256" key="11">
    <source>
        <dbReference type="SAM" id="Coils"/>
    </source>
</evidence>
<feature type="transmembrane region" description="Helical" evidence="13">
    <location>
        <begin position="296"/>
        <end position="315"/>
    </location>
</feature>
<reference evidence="17" key="1">
    <citation type="submission" date="2022-12" db="EMBL/GenBank/DDBJ databases">
        <authorList>
            <person name="Wang J."/>
        </authorList>
    </citation>
    <scope>NUCLEOTIDE SEQUENCE</scope>
    <source>
        <strain evidence="17">HY-45-18</strain>
    </source>
</reference>
<dbReference type="PROSITE" id="PS50111">
    <property type="entry name" value="CHEMOTAXIS_TRANSDUC_2"/>
    <property type="match status" value="1"/>
</dbReference>
<dbReference type="Gene3D" id="3.30.450.20">
    <property type="entry name" value="PAS domain"/>
    <property type="match status" value="2"/>
</dbReference>
<feature type="domain" description="Methyl-accepting transducer" evidence="14">
    <location>
        <begin position="388"/>
        <end position="645"/>
    </location>
</feature>
<dbReference type="PROSITE" id="PS50192">
    <property type="entry name" value="T_SNARE"/>
    <property type="match status" value="1"/>
</dbReference>
<dbReference type="CDD" id="cd11386">
    <property type="entry name" value="MCP_signal"/>
    <property type="match status" value="1"/>
</dbReference>
<feature type="coiled-coil region" evidence="11">
    <location>
        <begin position="592"/>
        <end position="619"/>
    </location>
</feature>
<evidence type="ECO:0000256" key="10">
    <source>
        <dbReference type="PROSITE-ProRule" id="PRU00284"/>
    </source>
</evidence>
<dbReference type="SUPFAM" id="SSF103190">
    <property type="entry name" value="Sensory domain-like"/>
    <property type="match status" value="1"/>
</dbReference>
<dbReference type="SMART" id="SM00304">
    <property type="entry name" value="HAMP"/>
    <property type="match status" value="1"/>
</dbReference>
<evidence type="ECO:0000256" key="12">
    <source>
        <dbReference type="SAM" id="MobiDB-lite"/>
    </source>
</evidence>
<evidence type="ECO:0000313" key="17">
    <source>
        <dbReference type="EMBL" id="MCY6484899.1"/>
    </source>
</evidence>
<dbReference type="CDD" id="cd12914">
    <property type="entry name" value="PDC1_DGC_like"/>
    <property type="match status" value="1"/>
</dbReference>
<feature type="domain" description="HAMP" evidence="16">
    <location>
        <begin position="317"/>
        <end position="369"/>
    </location>
</feature>
<feature type="domain" description="T-SNARE coiled-coil homology" evidence="15">
    <location>
        <begin position="547"/>
        <end position="609"/>
    </location>
</feature>
<feature type="region of interest" description="Disordered" evidence="12">
    <location>
        <begin position="629"/>
        <end position="648"/>
    </location>
</feature>
<protein>
    <submittedName>
        <fullName evidence="17">Methyl-accepting chemotaxis protein</fullName>
    </submittedName>
</protein>
<dbReference type="InterPro" id="IPR004089">
    <property type="entry name" value="MCPsignal_dom"/>
</dbReference>
<proteinExistence type="inferred from homology"/>
<evidence type="ECO:0000259" key="15">
    <source>
        <dbReference type="PROSITE" id="PS50192"/>
    </source>
</evidence>
<keyword evidence="11" id="KW-0175">Coiled coil</keyword>
<dbReference type="CDD" id="cd06225">
    <property type="entry name" value="HAMP"/>
    <property type="match status" value="1"/>
</dbReference>
<dbReference type="Gene3D" id="1.10.287.950">
    <property type="entry name" value="Methyl-accepting chemotaxis protein"/>
    <property type="match status" value="1"/>
</dbReference>
<dbReference type="PANTHER" id="PTHR32089:SF112">
    <property type="entry name" value="LYSOZYME-LIKE PROTEIN-RELATED"/>
    <property type="match status" value="1"/>
</dbReference>
<comment type="caution">
    <text evidence="17">The sequence shown here is derived from an EMBL/GenBank/DDBJ whole genome shotgun (WGS) entry which is preliminary data.</text>
</comment>
<comment type="subcellular location">
    <subcellularLocation>
        <location evidence="1">Cell inner membrane</location>
        <topology evidence="1">Multi-pass membrane protein</topology>
    </subcellularLocation>
</comment>
<keyword evidence="18" id="KW-1185">Reference proteome</keyword>
<dbReference type="Pfam" id="PF02743">
    <property type="entry name" value="dCache_1"/>
    <property type="match status" value="1"/>
</dbReference>
<name>A0ABT4D0Z0_9CLOT</name>
<dbReference type="RefSeq" id="WP_268041222.1">
    <property type="nucleotide sequence ID" value="NZ_JAPQER010000004.1"/>
</dbReference>
<dbReference type="InterPro" id="IPR000727">
    <property type="entry name" value="T_SNARE_dom"/>
</dbReference>
<evidence type="ECO:0000256" key="8">
    <source>
        <dbReference type="ARBA" id="ARBA00023224"/>
    </source>
</evidence>
<evidence type="ECO:0000256" key="5">
    <source>
        <dbReference type="ARBA" id="ARBA00022692"/>
    </source>
</evidence>
<dbReference type="PANTHER" id="PTHR32089">
    <property type="entry name" value="METHYL-ACCEPTING CHEMOTAXIS PROTEIN MCPB"/>
    <property type="match status" value="1"/>
</dbReference>